<dbReference type="GO" id="GO:0046872">
    <property type="term" value="F:metal ion binding"/>
    <property type="evidence" value="ECO:0007669"/>
    <property type="project" value="UniProtKB-KW"/>
</dbReference>
<keyword evidence="2" id="KW-0349">Heme</keyword>
<name>A0A7W9ERL3_9SPHN</name>
<keyword evidence="3" id="KW-0479">Metal-binding</keyword>
<dbReference type="CDD" id="cd08916">
    <property type="entry name" value="TrHb3_P"/>
    <property type="match status" value="1"/>
</dbReference>
<dbReference type="GO" id="GO:0020037">
    <property type="term" value="F:heme binding"/>
    <property type="evidence" value="ECO:0007669"/>
    <property type="project" value="InterPro"/>
</dbReference>
<dbReference type="Proteomes" id="UP000537161">
    <property type="component" value="Unassembled WGS sequence"/>
</dbReference>
<evidence type="ECO:0000256" key="2">
    <source>
        <dbReference type="ARBA" id="ARBA00022617"/>
    </source>
</evidence>
<dbReference type="InterPro" id="IPR001486">
    <property type="entry name" value="Hemoglobin_trunc"/>
</dbReference>
<gene>
    <name evidence="5" type="ORF">FHR21_003066</name>
</gene>
<keyword evidence="6" id="KW-1185">Reference proteome</keyword>
<keyword evidence="1" id="KW-0813">Transport</keyword>
<dbReference type="AlphaFoldDB" id="A0A7W9ERL3"/>
<protein>
    <submittedName>
        <fullName evidence="5">Hemoglobin</fullName>
    </submittedName>
</protein>
<keyword evidence="4" id="KW-0408">Iron</keyword>
<evidence type="ECO:0000256" key="3">
    <source>
        <dbReference type="ARBA" id="ARBA00022723"/>
    </source>
</evidence>
<proteinExistence type="predicted"/>
<evidence type="ECO:0000313" key="6">
    <source>
        <dbReference type="Proteomes" id="UP000537161"/>
    </source>
</evidence>
<dbReference type="Gene3D" id="1.10.490.10">
    <property type="entry name" value="Globins"/>
    <property type="match status" value="1"/>
</dbReference>
<comment type="caution">
    <text evidence="5">The sequence shown here is derived from an EMBL/GenBank/DDBJ whole genome shotgun (WGS) entry which is preliminary data.</text>
</comment>
<organism evidence="5 6">
    <name type="scientific">Sphingopyxis panaciterrulae</name>
    <dbReference type="NCBI Taxonomy" id="462372"/>
    <lineage>
        <taxon>Bacteria</taxon>
        <taxon>Pseudomonadati</taxon>
        <taxon>Pseudomonadota</taxon>
        <taxon>Alphaproteobacteria</taxon>
        <taxon>Sphingomonadales</taxon>
        <taxon>Sphingomonadaceae</taxon>
        <taxon>Sphingopyxis</taxon>
    </lineage>
</organism>
<dbReference type="Pfam" id="PF01152">
    <property type="entry name" value="Bac_globin"/>
    <property type="match status" value="1"/>
</dbReference>
<evidence type="ECO:0000313" key="5">
    <source>
        <dbReference type="EMBL" id="MBB5707699.1"/>
    </source>
</evidence>
<dbReference type="EMBL" id="JACIJH010000011">
    <property type="protein sequence ID" value="MBB5707699.1"/>
    <property type="molecule type" value="Genomic_DNA"/>
</dbReference>
<sequence length="159" mass="17903">MTTKTVQAHPHAIAAREERRAEALAMGIDEPFIAELVDRFYASVREDAMLGPVFDARVDDWPKHLGQMNRFWQSILLSAGNFTGNPMMKHLAIPTIGQEHFQQWLRLFYQTLHAIAPSPEAVAHVGAKARMIAESLLTGIWVHRDKGDPLARKVELPDV</sequence>
<dbReference type="InterPro" id="IPR009050">
    <property type="entry name" value="Globin-like_sf"/>
</dbReference>
<dbReference type="InterPro" id="IPR012292">
    <property type="entry name" value="Globin/Proto"/>
</dbReference>
<evidence type="ECO:0000256" key="1">
    <source>
        <dbReference type="ARBA" id="ARBA00022448"/>
    </source>
</evidence>
<accession>A0A7W9ERL3</accession>
<evidence type="ECO:0000256" key="4">
    <source>
        <dbReference type="ARBA" id="ARBA00023004"/>
    </source>
</evidence>
<reference evidence="5 6" key="1">
    <citation type="submission" date="2020-08" db="EMBL/GenBank/DDBJ databases">
        <title>Genomic Encyclopedia of Type Strains, Phase IV (KMG-IV): sequencing the most valuable type-strain genomes for metagenomic binning, comparative biology and taxonomic classification.</title>
        <authorList>
            <person name="Goeker M."/>
        </authorList>
    </citation>
    <scope>NUCLEOTIDE SEQUENCE [LARGE SCALE GENOMIC DNA]</scope>
    <source>
        <strain evidence="5 6">DSM 27163</strain>
    </source>
</reference>
<dbReference type="GO" id="GO:0019825">
    <property type="term" value="F:oxygen binding"/>
    <property type="evidence" value="ECO:0007669"/>
    <property type="project" value="InterPro"/>
</dbReference>
<dbReference type="RefSeq" id="WP_184099804.1">
    <property type="nucleotide sequence ID" value="NZ_JACIJH010000011.1"/>
</dbReference>
<dbReference type="SUPFAM" id="SSF46458">
    <property type="entry name" value="Globin-like"/>
    <property type="match status" value="1"/>
</dbReference>